<sequence length="392" mass="43329">MTRVSLATMYPNLINGAVAGERRKGLGGRKRIEGSLVESRSSCGQTAGSRRKNKGRGGIGKGQLRGRLNCKLLCGLLLNDQFSMISITIILFITTQTALLITLSSDGVWKTYSNSDPLYYRATIEWLSGQLLKWVMVCESAVSGYFLLQSRVGFSAKQLMTMTKAIGCLYDVIIIQTPADFNCYYERHHNFQIEYNFHTVYIHNIVIQLYPSISCTLFFLRSSENQEETNSSKISLVFEVNLGSTSKTATSSYIMWISEPVESSKITVFISVVLGLSSSPGMVNQAVLGTNPSAWHVPWQVGAAQAVDQSLNSSPNPLHTTKLSSSSFFCFGAGPSQVITFSEDVGLQLCCEGSNTLRLRPIKKRLGHLLRSSRISTKTPMRKKPSRKKSTK</sequence>
<dbReference type="AlphaFoldDB" id="A0A0L6UWI7"/>
<name>A0A0L6UWI7_9BASI</name>
<gene>
    <name evidence="2" type="ORF">VP01_3411g1</name>
</gene>
<evidence type="ECO:0000313" key="2">
    <source>
        <dbReference type="EMBL" id="KNZ52878.1"/>
    </source>
</evidence>
<dbReference type="Proteomes" id="UP000037035">
    <property type="component" value="Unassembled WGS sequence"/>
</dbReference>
<dbReference type="EMBL" id="LAVV01008404">
    <property type="protein sequence ID" value="KNZ52878.1"/>
    <property type="molecule type" value="Genomic_DNA"/>
</dbReference>
<feature type="compositionally biased region" description="Basic residues" evidence="1">
    <location>
        <begin position="380"/>
        <end position="392"/>
    </location>
</feature>
<evidence type="ECO:0000256" key="1">
    <source>
        <dbReference type="SAM" id="MobiDB-lite"/>
    </source>
</evidence>
<organism evidence="2 3">
    <name type="scientific">Puccinia sorghi</name>
    <dbReference type="NCBI Taxonomy" id="27349"/>
    <lineage>
        <taxon>Eukaryota</taxon>
        <taxon>Fungi</taxon>
        <taxon>Dikarya</taxon>
        <taxon>Basidiomycota</taxon>
        <taxon>Pucciniomycotina</taxon>
        <taxon>Pucciniomycetes</taxon>
        <taxon>Pucciniales</taxon>
        <taxon>Pucciniaceae</taxon>
        <taxon>Puccinia</taxon>
    </lineage>
</organism>
<keyword evidence="3" id="KW-1185">Reference proteome</keyword>
<reference evidence="2 3" key="1">
    <citation type="submission" date="2015-08" db="EMBL/GenBank/DDBJ databases">
        <title>Next Generation Sequencing and Analysis of the Genome of Puccinia sorghi L Schw, the Causal Agent of Maize Common Rust.</title>
        <authorList>
            <person name="Rochi L."/>
            <person name="Burguener G."/>
            <person name="Darino M."/>
            <person name="Turjanski A."/>
            <person name="Kreff E."/>
            <person name="Dieguez M.J."/>
            <person name="Sacco F."/>
        </authorList>
    </citation>
    <scope>NUCLEOTIDE SEQUENCE [LARGE SCALE GENOMIC DNA]</scope>
    <source>
        <strain evidence="2 3">RO10H11247</strain>
    </source>
</reference>
<feature type="region of interest" description="Disordered" evidence="1">
    <location>
        <begin position="370"/>
        <end position="392"/>
    </location>
</feature>
<proteinExistence type="predicted"/>
<dbReference type="VEuPathDB" id="FungiDB:VP01_3411g1"/>
<feature type="region of interest" description="Disordered" evidence="1">
    <location>
        <begin position="40"/>
        <end position="60"/>
    </location>
</feature>
<protein>
    <submittedName>
        <fullName evidence="2">Uncharacterized protein</fullName>
    </submittedName>
</protein>
<accession>A0A0L6UWI7</accession>
<comment type="caution">
    <text evidence="2">The sequence shown here is derived from an EMBL/GenBank/DDBJ whole genome shotgun (WGS) entry which is preliminary data.</text>
</comment>
<evidence type="ECO:0000313" key="3">
    <source>
        <dbReference type="Proteomes" id="UP000037035"/>
    </source>
</evidence>